<accession>A0A0A9A9E2</accession>
<evidence type="ECO:0000313" key="1">
    <source>
        <dbReference type="EMBL" id="JAD43652.1"/>
    </source>
</evidence>
<reference evidence="1" key="2">
    <citation type="journal article" date="2015" name="Data Brief">
        <title>Shoot transcriptome of the giant reed, Arundo donax.</title>
        <authorList>
            <person name="Barrero R.A."/>
            <person name="Guerrero F.D."/>
            <person name="Moolhuijzen P."/>
            <person name="Goolsby J.A."/>
            <person name="Tidwell J."/>
            <person name="Bellgard S.E."/>
            <person name="Bellgard M.I."/>
        </authorList>
    </citation>
    <scope>NUCLEOTIDE SEQUENCE</scope>
    <source>
        <tissue evidence="1">Shoot tissue taken approximately 20 cm above the soil surface</tissue>
    </source>
</reference>
<dbReference type="EMBL" id="GBRH01254243">
    <property type="protein sequence ID" value="JAD43652.1"/>
    <property type="molecule type" value="Transcribed_RNA"/>
</dbReference>
<dbReference type="AlphaFoldDB" id="A0A0A9A9E2"/>
<reference evidence="1" key="1">
    <citation type="submission" date="2014-09" db="EMBL/GenBank/DDBJ databases">
        <authorList>
            <person name="Magalhaes I.L.F."/>
            <person name="Oliveira U."/>
            <person name="Santos F.R."/>
            <person name="Vidigal T.H.D.A."/>
            <person name="Brescovit A.D."/>
            <person name="Santos A.J."/>
        </authorList>
    </citation>
    <scope>NUCLEOTIDE SEQUENCE</scope>
    <source>
        <tissue evidence="1">Shoot tissue taken approximately 20 cm above the soil surface</tissue>
    </source>
</reference>
<name>A0A0A9A9E2_ARUDO</name>
<protein>
    <submittedName>
        <fullName evidence="1">Uncharacterized protein</fullName>
    </submittedName>
</protein>
<organism evidence="1">
    <name type="scientific">Arundo donax</name>
    <name type="common">Giant reed</name>
    <name type="synonym">Donax arundinaceus</name>
    <dbReference type="NCBI Taxonomy" id="35708"/>
    <lineage>
        <taxon>Eukaryota</taxon>
        <taxon>Viridiplantae</taxon>
        <taxon>Streptophyta</taxon>
        <taxon>Embryophyta</taxon>
        <taxon>Tracheophyta</taxon>
        <taxon>Spermatophyta</taxon>
        <taxon>Magnoliopsida</taxon>
        <taxon>Liliopsida</taxon>
        <taxon>Poales</taxon>
        <taxon>Poaceae</taxon>
        <taxon>PACMAD clade</taxon>
        <taxon>Arundinoideae</taxon>
        <taxon>Arundineae</taxon>
        <taxon>Arundo</taxon>
    </lineage>
</organism>
<sequence length="46" mass="5006">MGHCPHASGGWLAGPRRHYGFKTLPVVKECRCRGGCKMATVQGHRA</sequence>
<proteinExistence type="predicted"/>